<dbReference type="PROSITE" id="PS50943">
    <property type="entry name" value="HTH_CROC1"/>
    <property type="match status" value="1"/>
</dbReference>
<dbReference type="Pfam" id="PF01381">
    <property type="entry name" value="HTH_3"/>
    <property type="match status" value="1"/>
</dbReference>
<dbReference type="SMART" id="SM00530">
    <property type="entry name" value="HTH_XRE"/>
    <property type="match status" value="1"/>
</dbReference>
<dbReference type="Pfam" id="PF17765">
    <property type="entry name" value="MLTR_LBD"/>
    <property type="match status" value="1"/>
</dbReference>
<dbReference type="Gene3D" id="3.30.450.180">
    <property type="match status" value="1"/>
</dbReference>
<organism evidence="2 3">
    <name type="scientific">Caballeronia grimmiae</name>
    <dbReference type="NCBI Taxonomy" id="1071679"/>
    <lineage>
        <taxon>Bacteria</taxon>
        <taxon>Pseudomonadati</taxon>
        <taxon>Pseudomonadota</taxon>
        <taxon>Betaproteobacteria</taxon>
        <taxon>Burkholderiales</taxon>
        <taxon>Burkholderiaceae</taxon>
        <taxon>Caballeronia</taxon>
    </lineage>
</organism>
<feature type="domain" description="HTH cro/C1-type" evidence="1">
    <location>
        <begin position="33"/>
        <end position="87"/>
    </location>
</feature>
<dbReference type="Gene3D" id="1.10.260.40">
    <property type="entry name" value="lambda repressor-like DNA-binding domains"/>
    <property type="match status" value="1"/>
</dbReference>
<evidence type="ECO:0000313" key="3">
    <source>
        <dbReference type="Proteomes" id="UP000597138"/>
    </source>
</evidence>
<accession>A0ABQ1RCD6</accession>
<dbReference type="InterPro" id="IPR010982">
    <property type="entry name" value="Lambda_DNA-bd_dom_sf"/>
</dbReference>
<keyword evidence="3" id="KW-1185">Reference proteome</keyword>
<protein>
    <submittedName>
        <fullName evidence="2">Transcriptional regulator</fullName>
    </submittedName>
</protein>
<gene>
    <name evidence="2" type="ORF">GCM10010985_19820</name>
</gene>
<sequence>MEARPRFIYHRRMNSILTAHTLRAAPATVGALLREWRQRRRMSQLDLAGIADISTRHLSFVESGRSMPSRDMLMRLAEQLDVPLRERNTLFVAAGYAPIYRERTLADPQLDAARRAVDLVLKGHEPYPALAIDRHWTMIAANAALEPLVASADASLLAPPANVLRLSLHPRGLAGVIGNWHAWRAHVLARVRRQLDVSGDTALAALLAELDAYPAPPHAADEPHGEPDAVVVPLRLRTAHGVLSFFSTTTVFGTPVDITLSELAIEAFFPADEATAVKLRELADARR</sequence>
<dbReference type="InterPro" id="IPR041413">
    <property type="entry name" value="MLTR_LBD"/>
</dbReference>
<comment type="caution">
    <text evidence="2">The sequence shown here is derived from an EMBL/GenBank/DDBJ whole genome shotgun (WGS) entry which is preliminary data.</text>
</comment>
<proteinExistence type="predicted"/>
<dbReference type="InterPro" id="IPR001387">
    <property type="entry name" value="Cro/C1-type_HTH"/>
</dbReference>
<evidence type="ECO:0000313" key="2">
    <source>
        <dbReference type="EMBL" id="GGD65706.1"/>
    </source>
</evidence>
<dbReference type="Proteomes" id="UP000597138">
    <property type="component" value="Unassembled WGS sequence"/>
</dbReference>
<evidence type="ECO:0000259" key="1">
    <source>
        <dbReference type="PROSITE" id="PS50943"/>
    </source>
</evidence>
<name>A0ABQ1RCD6_9BURK</name>
<dbReference type="EMBL" id="BMEG01000002">
    <property type="protein sequence ID" value="GGD65706.1"/>
    <property type="molecule type" value="Genomic_DNA"/>
</dbReference>
<dbReference type="PANTHER" id="PTHR35010">
    <property type="entry name" value="BLL4672 PROTEIN-RELATED"/>
    <property type="match status" value="1"/>
</dbReference>
<dbReference type="RefSeq" id="WP_371875846.1">
    <property type="nucleotide sequence ID" value="NZ_JFHE01000038.1"/>
</dbReference>
<dbReference type="CDD" id="cd00093">
    <property type="entry name" value="HTH_XRE"/>
    <property type="match status" value="1"/>
</dbReference>
<dbReference type="SUPFAM" id="SSF47413">
    <property type="entry name" value="lambda repressor-like DNA-binding domains"/>
    <property type="match status" value="1"/>
</dbReference>
<dbReference type="PANTHER" id="PTHR35010:SF4">
    <property type="entry name" value="BLL5781 PROTEIN"/>
    <property type="match status" value="1"/>
</dbReference>
<reference evidence="3" key="1">
    <citation type="journal article" date="2019" name="Int. J. Syst. Evol. Microbiol.">
        <title>The Global Catalogue of Microorganisms (GCM) 10K type strain sequencing project: providing services to taxonomists for standard genome sequencing and annotation.</title>
        <authorList>
            <consortium name="The Broad Institute Genomics Platform"/>
            <consortium name="The Broad Institute Genome Sequencing Center for Infectious Disease"/>
            <person name="Wu L."/>
            <person name="Ma J."/>
        </authorList>
    </citation>
    <scope>NUCLEOTIDE SEQUENCE [LARGE SCALE GENOMIC DNA]</scope>
    <source>
        <strain evidence="3">CGMCC 1.11013</strain>
    </source>
</reference>